<proteinExistence type="inferred from homology"/>
<feature type="compositionally biased region" description="Basic and acidic residues" evidence="2">
    <location>
        <begin position="94"/>
        <end position="103"/>
    </location>
</feature>
<dbReference type="InterPro" id="IPR036423">
    <property type="entry name" value="SOD-like_Cu/Zn_dom_sf"/>
</dbReference>
<dbReference type="RefSeq" id="WP_064303464.1">
    <property type="nucleotide sequence ID" value="NZ_LUCV01000026.1"/>
</dbReference>
<feature type="signal peptide" evidence="3">
    <location>
        <begin position="1"/>
        <end position="19"/>
    </location>
</feature>
<accession>A0A177SNY6</accession>
<keyword evidence="3" id="KW-0732">Signal</keyword>
<dbReference type="SUPFAM" id="SSF49329">
    <property type="entry name" value="Cu,Zn superoxide dismutase-like"/>
    <property type="match status" value="1"/>
</dbReference>
<dbReference type="AlphaFoldDB" id="A0A177SNY6"/>
<dbReference type="Proteomes" id="UP000077752">
    <property type="component" value="Unassembled WGS sequence"/>
</dbReference>
<evidence type="ECO:0000256" key="1">
    <source>
        <dbReference type="ARBA" id="ARBA00010457"/>
    </source>
</evidence>
<dbReference type="NCBIfam" id="NF007628">
    <property type="entry name" value="PRK10290.1"/>
    <property type="match status" value="1"/>
</dbReference>
<evidence type="ECO:0000256" key="3">
    <source>
        <dbReference type="SAM" id="SignalP"/>
    </source>
</evidence>
<gene>
    <name evidence="5" type="ORF">AYO28_21785</name>
</gene>
<name>A0A177SNY6_PSEPU</name>
<dbReference type="PROSITE" id="PS00087">
    <property type="entry name" value="SOD_CU_ZN_1"/>
    <property type="match status" value="1"/>
</dbReference>
<dbReference type="Pfam" id="PF00080">
    <property type="entry name" value="Sod_Cu"/>
    <property type="match status" value="1"/>
</dbReference>
<feature type="domain" description="Superoxide dismutase copper/zinc binding" evidence="4">
    <location>
        <begin position="40"/>
        <end position="174"/>
    </location>
</feature>
<dbReference type="GO" id="GO:0005507">
    <property type="term" value="F:copper ion binding"/>
    <property type="evidence" value="ECO:0007669"/>
    <property type="project" value="InterPro"/>
</dbReference>
<dbReference type="PANTHER" id="PTHR10003">
    <property type="entry name" value="SUPEROXIDE DISMUTASE CU-ZN -RELATED"/>
    <property type="match status" value="1"/>
</dbReference>
<dbReference type="InterPro" id="IPR024134">
    <property type="entry name" value="SOD_Cu/Zn_/chaperone"/>
</dbReference>
<evidence type="ECO:0000313" key="5">
    <source>
        <dbReference type="EMBL" id="OAI91314.1"/>
    </source>
</evidence>
<dbReference type="InterPro" id="IPR001424">
    <property type="entry name" value="SOD_Cu_Zn_dom"/>
</dbReference>
<comment type="similarity">
    <text evidence="1">Belongs to the Cu-Zn superoxide dismutase family.</text>
</comment>
<evidence type="ECO:0000256" key="2">
    <source>
        <dbReference type="SAM" id="MobiDB-lite"/>
    </source>
</evidence>
<protein>
    <submittedName>
        <fullName evidence="5">Superoxide dismutase</fullName>
    </submittedName>
</protein>
<dbReference type="GO" id="GO:0006801">
    <property type="term" value="P:superoxide metabolic process"/>
    <property type="evidence" value="ECO:0007669"/>
    <property type="project" value="InterPro"/>
</dbReference>
<dbReference type="EMBL" id="LUCV01000026">
    <property type="protein sequence ID" value="OAI91314.1"/>
    <property type="molecule type" value="Genomic_DNA"/>
</dbReference>
<dbReference type="Gene3D" id="2.60.40.200">
    <property type="entry name" value="Superoxide dismutase, copper/zinc binding domain"/>
    <property type="match status" value="1"/>
</dbReference>
<dbReference type="CDD" id="cd00305">
    <property type="entry name" value="Cu-Zn_Superoxide_Dismutase"/>
    <property type="match status" value="1"/>
</dbReference>
<dbReference type="InterPro" id="IPR018152">
    <property type="entry name" value="SOD_Cu/Zn_BS"/>
</dbReference>
<reference evidence="5 6" key="1">
    <citation type="submission" date="2016-03" db="EMBL/GenBank/DDBJ databases">
        <title>Draft Genome Assembly of Pseudomonas putida strain CBF10-2.</title>
        <authorList>
            <person name="Iyer R.S."/>
            <person name="Damania A."/>
        </authorList>
    </citation>
    <scope>NUCLEOTIDE SEQUENCE [LARGE SCALE GENOMIC DNA]</scope>
    <source>
        <strain evidence="5 6">CBF10-2</strain>
    </source>
</reference>
<sequence length="175" mass="17845">MKKWIALSVALCASAAVQAADSIKVELKEATAQGEGKSVGFVTITESPYGAVFTPELTGVAPGVHGFHVHANPSCAPTEADGKPVPAGGAGGHWDPKNTGKHNFPWEDDGHLGDLPALIVTADGKASQPLLAPKIKTLDELKGHALMIHAGGDNHSDHPAPLGGGAARFACGVIK</sequence>
<evidence type="ECO:0000259" key="4">
    <source>
        <dbReference type="Pfam" id="PF00080"/>
    </source>
</evidence>
<organism evidence="5 6">
    <name type="scientific">Pseudomonas putida</name>
    <name type="common">Arthrobacter siderocapsulatus</name>
    <dbReference type="NCBI Taxonomy" id="303"/>
    <lineage>
        <taxon>Bacteria</taxon>
        <taxon>Pseudomonadati</taxon>
        <taxon>Pseudomonadota</taxon>
        <taxon>Gammaproteobacteria</taxon>
        <taxon>Pseudomonadales</taxon>
        <taxon>Pseudomonadaceae</taxon>
        <taxon>Pseudomonas</taxon>
    </lineage>
</organism>
<feature type="chain" id="PRO_5008073768" evidence="3">
    <location>
        <begin position="20"/>
        <end position="175"/>
    </location>
</feature>
<feature type="region of interest" description="Disordered" evidence="2">
    <location>
        <begin position="75"/>
        <end position="103"/>
    </location>
</feature>
<evidence type="ECO:0000313" key="6">
    <source>
        <dbReference type="Proteomes" id="UP000077752"/>
    </source>
</evidence>
<comment type="caution">
    <text evidence="5">The sequence shown here is derived from an EMBL/GenBank/DDBJ whole genome shotgun (WGS) entry which is preliminary data.</text>
</comment>